<dbReference type="Gene3D" id="3.90.190.10">
    <property type="entry name" value="Protein tyrosine phosphatase superfamily"/>
    <property type="match status" value="1"/>
</dbReference>
<reference evidence="4" key="2">
    <citation type="journal article" date="2016" name="Sci. Rep.">
        <title>Dictyocaulus viviparus genome, variome and transcriptome elucidate lungworm biology and support future intervention.</title>
        <authorList>
            <person name="McNulty S.N."/>
            <person name="Strube C."/>
            <person name="Rosa B.A."/>
            <person name="Martin J.C."/>
            <person name="Tyagi R."/>
            <person name="Choi Y.J."/>
            <person name="Wang Q."/>
            <person name="Hallsworth Pepin K."/>
            <person name="Zhang X."/>
            <person name="Ozersky P."/>
            <person name="Wilson R.K."/>
            <person name="Sternberg P.W."/>
            <person name="Gasser R.B."/>
            <person name="Mitreva M."/>
        </authorList>
    </citation>
    <scope>NUCLEOTIDE SEQUENCE [LARGE SCALE GENOMIC DNA]</scope>
    <source>
        <strain evidence="4">HannoverDv2000</strain>
    </source>
</reference>
<organism evidence="3 4">
    <name type="scientific">Dictyocaulus viviparus</name>
    <name type="common">Bovine lungworm</name>
    <dbReference type="NCBI Taxonomy" id="29172"/>
    <lineage>
        <taxon>Eukaryota</taxon>
        <taxon>Metazoa</taxon>
        <taxon>Ecdysozoa</taxon>
        <taxon>Nematoda</taxon>
        <taxon>Chromadorea</taxon>
        <taxon>Rhabditida</taxon>
        <taxon>Rhabditina</taxon>
        <taxon>Rhabditomorpha</taxon>
        <taxon>Strongyloidea</taxon>
        <taxon>Metastrongylidae</taxon>
        <taxon>Dictyocaulus</taxon>
    </lineage>
</organism>
<dbReference type="SUPFAM" id="SSF52799">
    <property type="entry name" value="(Phosphotyrosine protein) phosphatases II"/>
    <property type="match status" value="1"/>
</dbReference>
<dbReference type="CDD" id="cd00047">
    <property type="entry name" value="PTPc"/>
    <property type="match status" value="1"/>
</dbReference>
<dbReference type="PROSITE" id="PS50055">
    <property type="entry name" value="TYR_PHOSPHATASE_PTP"/>
    <property type="match status" value="1"/>
</dbReference>
<dbReference type="PROSITE" id="PS00383">
    <property type="entry name" value="TYR_PHOSPHATASE_1"/>
    <property type="match status" value="1"/>
</dbReference>
<gene>
    <name evidence="3" type="ORF">DICVIV_03763</name>
</gene>
<accession>A0A0D8Y6A6</accession>
<keyword evidence="4" id="KW-1185">Reference proteome</keyword>
<dbReference type="OrthoDB" id="8815311at2759"/>
<dbReference type="InterPro" id="IPR000387">
    <property type="entry name" value="Tyr_Pase_dom"/>
</dbReference>
<dbReference type="Proteomes" id="UP000053766">
    <property type="component" value="Unassembled WGS sequence"/>
</dbReference>
<dbReference type="PANTHER" id="PTHR46163">
    <property type="entry name" value="TYROSINE-PROTEIN PHOSPHATASE-RELATED"/>
    <property type="match status" value="1"/>
</dbReference>
<proteinExistence type="predicted"/>
<dbReference type="InterPro" id="IPR016130">
    <property type="entry name" value="Tyr_Pase_AS"/>
</dbReference>
<protein>
    <submittedName>
        <fullName evidence="3">Protein-tyrosine phosphatase</fullName>
    </submittedName>
</protein>
<dbReference type="InterPro" id="IPR052782">
    <property type="entry name" value="Oocyte-zygote_transition_reg"/>
</dbReference>
<dbReference type="EMBL" id="KN716215">
    <property type="protein sequence ID" value="KJH50126.1"/>
    <property type="molecule type" value="Genomic_DNA"/>
</dbReference>
<dbReference type="InterPro" id="IPR029021">
    <property type="entry name" value="Prot-tyrosine_phosphatase-like"/>
</dbReference>
<evidence type="ECO:0000259" key="1">
    <source>
        <dbReference type="PROSITE" id="PS50055"/>
    </source>
</evidence>
<evidence type="ECO:0000313" key="3">
    <source>
        <dbReference type="EMBL" id="KJH50126.1"/>
    </source>
</evidence>
<evidence type="ECO:0000313" key="4">
    <source>
        <dbReference type="Proteomes" id="UP000053766"/>
    </source>
</evidence>
<dbReference type="SMART" id="SM00404">
    <property type="entry name" value="PTPc_motif"/>
    <property type="match status" value="1"/>
</dbReference>
<dbReference type="AlphaFoldDB" id="A0A0D8Y6A6"/>
<reference evidence="3 4" key="1">
    <citation type="submission" date="2013-11" db="EMBL/GenBank/DDBJ databases">
        <title>Draft genome of the bovine lungworm Dictyocaulus viviparus.</title>
        <authorList>
            <person name="Mitreva M."/>
        </authorList>
    </citation>
    <scope>NUCLEOTIDE SEQUENCE [LARGE SCALE GENOMIC DNA]</scope>
    <source>
        <strain evidence="3 4">HannoverDv2000</strain>
    </source>
</reference>
<evidence type="ECO:0000259" key="2">
    <source>
        <dbReference type="PROSITE" id="PS50056"/>
    </source>
</evidence>
<dbReference type="InterPro" id="IPR000242">
    <property type="entry name" value="PTP_cat"/>
</dbReference>
<dbReference type="PRINTS" id="PR00700">
    <property type="entry name" value="PRTYPHPHTASE"/>
</dbReference>
<name>A0A0D8Y6A6_DICVI</name>
<feature type="domain" description="Tyrosine specific protein phosphatases" evidence="2">
    <location>
        <begin position="14"/>
        <end position="86"/>
    </location>
</feature>
<dbReference type="PROSITE" id="PS50056">
    <property type="entry name" value="TYR_PHOSPHATASE_2"/>
    <property type="match status" value="1"/>
</dbReference>
<dbReference type="InterPro" id="IPR003595">
    <property type="entry name" value="Tyr_Pase_cat"/>
</dbReference>
<dbReference type="GO" id="GO:0004725">
    <property type="term" value="F:protein tyrosine phosphatase activity"/>
    <property type="evidence" value="ECO:0007669"/>
    <property type="project" value="InterPro"/>
</dbReference>
<dbReference type="Pfam" id="PF00102">
    <property type="entry name" value="Y_phosphatase"/>
    <property type="match status" value="1"/>
</dbReference>
<feature type="domain" description="Tyrosine-protein phosphatase" evidence="1">
    <location>
        <begin position="1"/>
        <end position="95"/>
    </location>
</feature>
<sequence>MTNWVEQGLPMSGRHILRLIRQVCTKLDNGPIVVHCSAGIGRTGTVILIDIILRKLFNCQEIDLPQLFRTLRNQRASCIQLEGQYVYVVVSVLDYIKKRCPQHKERVNKYVDEFRSARMPS</sequence>
<dbReference type="PANTHER" id="PTHR46163:SF5">
    <property type="entry name" value="TYROSINE-PROTEIN PHOSPHATASE"/>
    <property type="match status" value="1"/>
</dbReference>
<dbReference type="STRING" id="29172.A0A0D8Y6A6"/>